<feature type="region of interest" description="Disordered" evidence="8">
    <location>
        <begin position="685"/>
        <end position="720"/>
    </location>
</feature>
<evidence type="ECO:0000256" key="3">
    <source>
        <dbReference type="ARBA" id="ARBA00022833"/>
    </source>
</evidence>
<evidence type="ECO:0000256" key="7">
    <source>
        <dbReference type="ARBA" id="ARBA00023242"/>
    </source>
</evidence>
<sequence>MANNDPSVRQILPHEAQNAQSSQMGSFSTFAPQQFPQRETQKNYVFVDEHNRHKRLKVMRACEGCRRRKIKCDAATTNTWPCSACIRLKLQCVRPNGFDGAADPNGFEMIDPSQFQQMPMSQQGMMQGQQKQDQAIYAMQGAYNDAAYQSLPYDASQTQHDVHYTTISPPPGMMEQQQSAGGQNVFPTPPMQHQQGGRVDESSPEAYSPDAYQQQDLADLLGTLKVDEAGTAPYLRNKASFRREEQPVVDDDDEELEALPPLPVGRGMKIRIPPELMPDDETVLHYFDLYFTHVHPYIPVLSKPMFYQQWNQNRASISPLLLEAIFAIGGRLAEDPGEGQQWLALASRHADAFMDVPRLSTLQALLMILKAREAAPKRGYYYRSWMTIVQCVQMGKDLGLDEHFDDHQIGRGCDCTLIECQLRTRIWQAIFVCEVMVGAPQGRLDLAVDLDSVDFHIPKLMPGIDEGEFHVSRNFTYFVRVVRNVRKMSRIYARLRKKKDWGIDPKFQQLNQDVHQYLSELPADLAVTFPADGSPPWLPSHVIGNIASYYYLTLLLLHRPQLSFLDPSGADGSWKQHMLVCYDAAKCLCRLQEAIVANFGLTGLQCMQRGYSFTVYAGLSCIVLHLVAIVSPDPDLNTDARQFFTRHMRIMERVMEAWHMPELQKQVDAVREAFSADTRKPFALKPSFPYGSPHPSNQSSPPRLQTGYRPGASPLDQQQQRQLEVQNYQQMNFAGHPISPPISAGPDAKSESPGVQAGGLVMMSQGSQASGMQQNMTISDAPAWNPARLFEQWNSTFGVPEVSTLQDLQAVNSTLPAGQQVSPQQFSAPSVPNFVTPAMWQESVASVYEGGLKRGWDFEGQQMMKRQ</sequence>
<dbReference type="CDD" id="cd12148">
    <property type="entry name" value="fungal_TF_MHR"/>
    <property type="match status" value="1"/>
</dbReference>
<reference evidence="10" key="1">
    <citation type="submission" date="2022-10" db="EMBL/GenBank/DDBJ databases">
        <title>Determination and structural analysis of whole genome sequence of Sarocladium strictum F4-1.</title>
        <authorList>
            <person name="Hu L."/>
            <person name="Jiang Y."/>
        </authorList>
    </citation>
    <scope>NUCLEOTIDE SEQUENCE</scope>
    <source>
        <strain evidence="10">F4-1</strain>
    </source>
</reference>
<keyword evidence="2" id="KW-0479">Metal-binding</keyword>
<name>A0AA39GQL7_SARSR</name>
<dbReference type="Proteomes" id="UP001175261">
    <property type="component" value="Unassembled WGS sequence"/>
</dbReference>
<keyword evidence="5" id="KW-0238">DNA-binding</keyword>
<dbReference type="PANTHER" id="PTHR31313:SF79">
    <property type="entry name" value="C6 FINGER DOMAIN-CONTAINING PROTEIN"/>
    <property type="match status" value="1"/>
</dbReference>
<dbReference type="InterPro" id="IPR036864">
    <property type="entry name" value="Zn2-C6_fun-type_DNA-bd_sf"/>
</dbReference>
<dbReference type="GO" id="GO:0003677">
    <property type="term" value="F:DNA binding"/>
    <property type="evidence" value="ECO:0007669"/>
    <property type="project" value="UniProtKB-KW"/>
</dbReference>
<dbReference type="SMART" id="SM00066">
    <property type="entry name" value="GAL4"/>
    <property type="match status" value="1"/>
</dbReference>
<feature type="domain" description="Zn(2)-C6 fungal-type" evidence="9">
    <location>
        <begin position="61"/>
        <end position="94"/>
    </location>
</feature>
<dbReference type="GO" id="GO:0005634">
    <property type="term" value="C:nucleus"/>
    <property type="evidence" value="ECO:0007669"/>
    <property type="project" value="UniProtKB-SubCell"/>
</dbReference>
<dbReference type="InterPro" id="IPR007219">
    <property type="entry name" value="XnlR_reg_dom"/>
</dbReference>
<evidence type="ECO:0000313" key="10">
    <source>
        <dbReference type="EMBL" id="KAK0391626.1"/>
    </source>
</evidence>
<keyword evidence="3" id="KW-0862">Zinc</keyword>
<evidence type="ECO:0000256" key="4">
    <source>
        <dbReference type="ARBA" id="ARBA00023015"/>
    </source>
</evidence>
<dbReference type="AlphaFoldDB" id="A0AA39GQL7"/>
<dbReference type="Pfam" id="PF00172">
    <property type="entry name" value="Zn_clus"/>
    <property type="match status" value="1"/>
</dbReference>
<feature type="compositionally biased region" description="Polar residues" evidence="8">
    <location>
        <begin position="175"/>
        <end position="195"/>
    </location>
</feature>
<evidence type="ECO:0000256" key="2">
    <source>
        <dbReference type="ARBA" id="ARBA00022723"/>
    </source>
</evidence>
<dbReference type="Gene3D" id="4.10.240.10">
    <property type="entry name" value="Zn(2)-C6 fungal-type DNA-binding domain"/>
    <property type="match status" value="1"/>
</dbReference>
<evidence type="ECO:0000256" key="6">
    <source>
        <dbReference type="ARBA" id="ARBA00023163"/>
    </source>
</evidence>
<dbReference type="InterPro" id="IPR051615">
    <property type="entry name" value="Transcr_Regulatory_Elem"/>
</dbReference>
<protein>
    <recommendedName>
        <fullName evidence="9">Zn(2)-C6 fungal-type domain-containing protein</fullName>
    </recommendedName>
</protein>
<dbReference type="CDD" id="cd00067">
    <property type="entry name" value="GAL4"/>
    <property type="match status" value="1"/>
</dbReference>
<keyword evidence="7" id="KW-0539">Nucleus</keyword>
<evidence type="ECO:0000256" key="1">
    <source>
        <dbReference type="ARBA" id="ARBA00004123"/>
    </source>
</evidence>
<proteinExistence type="predicted"/>
<dbReference type="GO" id="GO:0006351">
    <property type="term" value="P:DNA-templated transcription"/>
    <property type="evidence" value="ECO:0007669"/>
    <property type="project" value="InterPro"/>
</dbReference>
<dbReference type="GO" id="GO:0000981">
    <property type="term" value="F:DNA-binding transcription factor activity, RNA polymerase II-specific"/>
    <property type="evidence" value="ECO:0007669"/>
    <property type="project" value="InterPro"/>
</dbReference>
<dbReference type="PROSITE" id="PS00463">
    <property type="entry name" value="ZN2_CY6_FUNGAL_1"/>
    <property type="match status" value="1"/>
</dbReference>
<dbReference type="SMART" id="SM00906">
    <property type="entry name" value="Fungal_trans"/>
    <property type="match status" value="1"/>
</dbReference>
<keyword evidence="6" id="KW-0804">Transcription</keyword>
<feature type="region of interest" description="Disordered" evidence="8">
    <location>
        <begin position="163"/>
        <end position="208"/>
    </location>
</feature>
<keyword evidence="11" id="KW-1185">Reference proteome</keyword>
<comment type="caution">
    <text evidence="10">The sequence shown here is derived from an EMBL/GenBank/DDBJ whole genome shotgun (WGS) entry which is preliminary data.</text>
</comment>
<dbReference type="InterPro" id="IPR001138">
    <property type="entry name" value="Zn2Cys6_DnaBD"/>
</dbReference>
<evidence type="ECO:0000313" key="11">
    <source>
        <dbReference type="Proteomes" id="UP001175261"/>
    </source>
</evidence>
<organism evidence="10 11">
    <name type="scientific">Sarocladium strictum</name>
    <name type="common">Black bundle disease fungus</name>
    <name type="synonym">Acremonium strictum</name>
    <dbReference type="NCBI Taxonomy" id="5046"/>
    <lineage>
        <taxon>Eukaryota</taxon>
        <taxon>Fungi</taxon>
        <taxon>Dikarya</taxon>
        <taxon>Ascomycota</taxon>
        <taxon>Pezizomycotina</taxon>
        <taxon>Sordariomycetes</taxon>
        <taxon>Hypocreomycetidae</taxon>
        <taxon>Hypocreales</taxon>
        <taxon>Sarocladiaceae</taxon>
        <taxon>Sarocladium</taxon>
    </lineage>
</organism>
<feature type="region of interest" description="Disordered" evidence="8">
    <location>
        <begin position="733"/>
        <end position="754"/>
    </location>
</feature>
<dbReference type="PROSITE" id="PS50048">
    <property type="entry name" value="ZN2_CY6_FUNGAL_2"/>
    <property type="match status" value="1"/>
</dbReference>
<dbReference type="PANTHER" id="PTHR31313">
    <property type="entry name" value="TY1 ENHANCER ACTIVATOR"/>
    <property type="match status" value="1"/>
</dbReference>
<keyword evidence="4" id="KW-0805">Transcription regulation</keyword>
<dbReference type="EMBL" id="JAPDFR010000001">
    <property type="protein sequence ID" value="KAK0391626.1"/>
    <property type="molecule type" value="Genomic_DNA"/>
</dbReference>
<comment type="subcellular location">
    <subcellularLocation>
        <location evidence="1">Nucleus</location>
    </subcellularLocation>
</comment>
<gene>
    <name evidence="10" type="ORF">NLU13_1126</name>
</gene>
<evidence type="ECO:0000256" key="8">
    <source>
        <dbReference type="SAM" id="MobiDB-lite"/>
    </source>
</evidence>
<accession>A0AA39GQL7</accession>
<dbReference type="Pfam" id="PF04082">
    <property type="entry name" value="Fungal_trans"/>
    <property type="match status" value="1"/>
</dbReference>
<evidence type="ECO:0000256" key="5">
    <source>
        <dbReference type="ARBA" id="ARBA00023125"/>
    </source>
</evidence>
<dbReference type="GO" id="GO:0008270">
    <property type="term" value="F:zinc ion binding"/>
    <property type="evidence" value="ECO:0007669"/>
    <property type="project" value="InterPro"/>
</dbReference>
<dbReference type="SUPFAM" id="SSF57701">
    <property type="entry name" value="Zn2/Cys6 DNA-binding domain"/>
    <property type="match status" value="1"/>
</dbReference>
<feature type="compositionally biased region" description="Polar residues" evidence="8">
    <location>
        <begin position="694"/>
        <end position="703"/>
    </location>
</feature>
<evidence type="ECO:0000259" key="9">
    <source>
        <dbReference type="PROSITE" id="PS50048"/>
    </source>
</evidence>